<dbReference type="Gene3D" id="2.60.40.790">
    <property type="match status" value="1"/>
</dbReference>
<dbReference type="SUPFAM" id="SSF49764">
    <property type="entry name" value="HSP20-like chaperones"/>
    <property type="match status" value="1"/>
</dbReference>
<accession>A0A9N9QPG1</accession>
<proteinExistence type="predicted"/>
<dbReference type="Gene3D" id="1.25.40.10">
    <property type="entry name" value="Tetratricopeptide repeat domain"/>
    <property type="match status" value="1"/>
</dbReference>
<organism evidence="3 4">
    <name type="scientific">Ceutorhynchus assimilis</name>
    <name type="common">cabbage seed weevil</name>
    <dbReference type="NCBI Taxonomy" id="467358"/>
    <lineage>
        <taxon>Eukaryota</taxon>
        <taxon>Metazoa</taxon>
        <taxon>Ecdysozoa</taxon>
        <taxon>Arthropoda</taxon>
        <taxon>Hexapoda</taxon>
        <taxon>Insecta</taxon>
        <taxon>Pterygota</taxon>
        <taxon>Neoptera</taxon>
        <taxon>Endopterygota</taxon>
        <taxon>Coleoptera</taxon>
        <taxon>Polyphaga</taxon>
        <taxon>Cucujiformia</taxon>
        <taxon>Curculionidae</taxon>
        <taxon>Ceutorhynchinae</taxon>
        <taxon>Ceutorhynchus</taxon>
    </lineage>
</organism>
<dbReference type="PANTHER" id="PTHR46492:SF1">
    <property type="entry name" value="DYNEIN AXONEMAL ASSEMBLY FACTOR 4"/>
    <property type="match status" value="1"/>
</dbReference>
<dbReference type="SUPFAM" id="SSF48452">
    <property type="entry name" value="TPR-like"/>
    <property type="match status" value="1"/>
</dbReference>
<dbReference type="PANTHER" id="PTHR46492">
    <property type="entry name" value="DYNEIN ASSEMBLY FACTOR 4, AXONEMAL"/>
    <property type="match status" value="1"/>
</dbReference>
<dbReference type="GO" id="GO:0003341">
    <property type="term" value="P:cilium movement"/>
    <property type="evidence" value="ECO:0007669"/>
    <property type="project" value="TreeGrafter"/>
</dbReference>
<evidence type="ECO:0000313" key="4">
    <source>
        <dbReference type="Proteomes" id="UP001152799"/>
    </source>
</evidence>
<keyword evidence="4" id="KW-1185">Reference proteome</keyword>
<dbReference type="AlphaFoldDB" id="A0A9N9QPG1"/>
<evidence type="ECO:0000313" key="3">
    <source>
        <dbReference type="EMBL" id="CAG9768013.1"/>
    </source>
</evidence>
<dbReference type="InterPro" id="IPR052004">
    <property type="entry name" value="Dynein_assembly_factor_4"/>
</dbReference>
<dbReference type="PROSITE" id="PS51203">
    <property type="entry name" value="CS"/>
    <property type="match status" value="1"/>
</dbReference>
<dbReference type="OrthoDB" id="348005at2759"/>
<dbReference type="InterPro" id="IPR011990">
    <property type="entry name" value="TPR-like_helical_dom_sf"/>
</dbReference>
<dbReference type="InterPro" id="IPR008978">
    <property type="entry name" value="HSP20-like_chaperone"/>
</dbReference>
<feature type="coiled-coil region" evidence="1">
    <location>
        <begin position="94"/>
        <end position="121"/>
    </location>
</feature>
<dbReference type="GO" id="GO:0036159">
    <property type="term" value="P:inner dynein arm assembly"/>
    <property type="evidence" value="ECO:0007669"/>
    <property type="project" value="TreeGrafter"/>
</dbReference>
<sequence length="399" mass="46112">MPIILKDFTWKQLKEKITIQVPLHGVPLNRVDIFISPQYIKATFESYFFEVILLNAVDIAQSICTKTPQFIVFELKKLTDEFWDSLEDGNLTKVEKNTLKKKLLEEEHERIKKQFEDKIIKKAELKRVAINEQIQLDTKTRSQIENVKKFEEKKAIGDINKWNNTIESRRKSETSKIIKISNNNKKIVAKPKPKHEIPKPRSTKALQILFTPREFPTPSRESKLEEENVYLARQAAARRSAGFVSEDLRPEEKNPQYLLAKGREFLKNKNYLGAISAFSFGIKLSPEFVDLYIVRSEAHLAIGNFSRVTDDCSEALKLLRPALPVNLQERALCIGRRGIGLFNLGFFKQGIDELEASVKLCRSDEFESALSEYKLKFEEIKLKKAEEKKDCCKDTNELT</sequence>
<evidence type="ECO:0000256" key="1">
    <source>
        <dbReference type="SAM" id="Coils"/>
    </source>
</evidence>
<dbReference type="GO" id="GO:0036158">
    <property type="term" value="P:outer dynein arm assembly"/>
    <property type="evidence" value="ECO:0007669"/>
    <property type="project" value="TreeGrafter"/>
</dbReference>
<keyword evidence="1" id="KW-0175">Coiled coil</keyword>
<reference evidence="3" key="1">
    <citation type="submission" date="2022-01" db="EMBL/GenBank/DDBJ databases">
        <authorList>
            <person name="King R."/>
        </authorList>
    </citation>
    <scope>NUCLEOTIDE SEQUENCE</scope>
</reference>
<dbReference type="EMBL" id="OU892280">
    <property type="protein sequence ID" value="CAG9768013.1"/>
    <property type="molecule type" value="Genomic_DNA"/>
</dbReference>
<dbReference type="Proteomes" id="UP001152799">
    <property type="component" value="Chromosome 4"/>
</dbReference>
<name>A0A9N9QPG1_9CUCU</name>
<evidence type="ECO:0000259" key="2">
    <source>
        <dbReference type="PROSITE" id="PS51203"/>
    </source>
</evidence>
<feature type="domain" description="CS" evidence="2">
    <location>
        <begin position="3"/>
        <end position="87"/>
    </location>
</feature>
<gene>
    <name evidence="3" type="ORF">CEUTPL_LOCUS8565</name>
</gene>
<dbReference type="InterPro" id="IPR007052">
    <property type="entry name" value="CS_dom"/>
</dbReference>
<protein>
    <recommendedName>
        <fullName evidence="2">CS domain-containing protein</fullName>
    </recommendedName>
</protein>